<dbReference type="Proteomes" id="UP000887565">
    <property type="component" value="Unplaced"/>
</dbReference>
<proteinExistence type="predicted"/>
<name>A0A915J435_ROMCU</name>
<dbReference type="AlphaFoldDB" id="A0A915J435"/>
<protein>
    <submittedName>
        <fullName evidence="2">Transmembrane protein</fullName>
    </submittedName>
</protein>
<sequence length="73" mass="7519">MAELGRKDMNNGVNEDVVLAVVIGAVVSVVDTSLSSLSICITLVLVGTSVFIANESSAVCFINDSTAIVISVF</sequence>
<accession>A0A915J435</accession>
<keyword evidence="1" id="KW-1185">Reference proteome</keyword>
<evidence type="ECO:0000313" key="2">
    <source>
        <dbReference type="WBParaSite" id="nRc.2.0.1.t20588-RA"/>
    </source>
</evidence>
<dbReference type="WBParaSite" id="nRc.2.0.1.t20588-RA">
    <property type="protein sequence ID" value="nRc.2.0.1.t20588-RA"/>
    <property type="gene ID" value="nRc.2.0.1.g20588"/>
</dbReference>
<reference evidence="2" key="1">
    <citation type="submission" date="2022-11" db="UniProtKB">
        <authorList>
            <consortium name="WormBaseParasite"/>
        </authorList>
    </citation>
    <scope>IDENTIFICATION</scope>
</reference>
<organism evidence="1 2">
    <name type="scientific">Romanomermis culicivorax</name>
    <name type="common">Nematode worm</name>
    <dbReference type="NCBI Taxonomy" id="13658"/>
    <lineage>
        <taxon>Eukaryota</taxon>
        <taxon>Metazoa</taxon>
        <taxon>Ecdysozoa</taxon>
        <taxon>Nematoda</taxon>
        <taxon>Enoplea</taxon>
        <taxon>Dorylaimia</taxon>
        <taxon>Mermithida</taxon>
        <taxon>Mermithoidea</taxon>
        <taxon>Mermithidae</taxon>
        <taxon>Romanomermis</taxon>
    </lineage>
</organism>
<evidence type="ECO:0000313" key="1">
    <source>
        <dbReference type="Proteomes" id="UP000887565"/>
    </source>
</evidence>